<proteinExistence type="predicted"/>
<sequence length="157" mass="17976">MWHGDGGGAGWWEQRLWQRRIHACEATVMTDPLFASLVFLDSHSPSSRSHFLATSSRRTLPPSPLCRLLRSARCTGRPWWLAQRRWRAQAEDASERQRRRLTRRQRRAWAENASEQRRTTTRQRTAAASSAVDGATRDSAGRGEASTWSNWEEGEGT</sequence>
<feature type="compositionally biased region" description="Basic residues" evidence="1">
    <location>
        <begin position="97"/>
        <end position="107"/>
    </location>
</feature>
<dbReference type="AlphaFoldDB" id="Q5VR52"/>
<feature type="region of interest" description="Disordered" evidence="1">
    <location>
        <begin position="89"/>
        <end position="157"/>
    </location>
</feature>
<gene>
    <name evidence="2" type="primary">P0702B09.44</name>
</gene>
<feature type="compositionally biased region" description="Low complexity" evidence="1">
    <location>
        <begin position="122"/>
        <end position="131"/>
    </location>
</feature>
<protein>
    <submittedName>
        <fullName evidence="2">Uncharacterized protein P0702B09.44</fullName>
    </submittedName>
</protein>
<name>Q5VR52_ORYSJ</name>
<dbReference type="Proteomes" id="UP000817658">
    <property type="component" value="Chromosome 1"/>
</dbReference>
<evidence type="ECO:0000256" key="1">
    <source>
        <dbReference type="SAM" id="MobiDB-lite"/>
    </source>
</evidence>
<accession>Q5VR52</accession>
<dbReference type="EMBL" id="AP003073">
    <property type="protein sequence ID" value="BAD68073.1"/>
    <property type="molecule type" value="Genomic_DNA"/>
</dbReference>
<organism evidence="2">
    <name type="scientific">Oryza sativa subsp. japonica</name>
    <name type="common">Rice</name>
    <dbReference type="NCBI Taxonomy" id="39947"/>
    <lineage>
        <taxon>Eukaryota</taxon>
        <taxon>Viridiplantae</taxon>
        <taxon>Streptophyta</taxon>
        <taxon>Embryophyta</taxon>
        <taxon>Tracheophyta</taxon>
        <taxon>Spermatophyta</taxon>
        <taxon>Magnoliopsida</taxon>
        <taxon>Liliopsida</taxon>
        <taxon>Poales</taxon>
        <taxon>Poaceae</taxon>
        <taxon>BOP clade</taxon>
        <taxon>Oryzoideae</taxon>
        <taxon>Oryzeae</taxon>
        <taxon>Oryzinae</taxon>
        <taxon>Oryza</taxon>
        <taxon>Oryza sativa</taxon>
    </lineage>
</organism>
<evidence type="ECO:0000313" key="2">
    <source>
        <dbReference type="EMBL" id="BAD68073.1"/>
    </source>
</evidence>
<reference evidence="2" key="1">
    <citation type="journal article" date="2002" name="Nature">
        <title>The genome sequence and structure of rice chromosome 1.</title>
        <authorList>
            <person name="Sasaki T."/>
            <person name="Matsumoto T."/>
            <person name="Yamamoto K."/>
            <person name="Sakata K."/>
            <person name="Baba T."/>
            <person name="Katayose Y."/>
            <person name="Wu J."/>
            <person name="Niimura Y."/>
            <person name="Cheng Z."/>
            <person name="Nagamura Y."/>
            <person name="Antonio B.A."/>
            <person name="Kanamori H."/>
            <person name="Hosokawa S."/>
            <person name="Masukawa M."/>
            <person name="Arikawa K."/>
            <person name="Chiden Y."/>
            <person name="Hayashi M."/>
            <person name="Okamoto M."/>
            <person name="Ando T."/>
            <person name="Aoki H."/>
            <person name="Arita K."/>
            <person name="Hamada M."/>
            <person name="Harada C."/>
            <person name="Hijishita S."/>
            <person name="Honda M."/>
            <person name="Ichikawa Y."/>
            <person name="Idonuma A."/>
            <person name="Iijima M."/>
            <person name="Ikeda M."/>
            <person name="Ikeno M."/>
            <person name="Itoh S."/>
            <person name="Itoh T."/>
            <person name="Itoh Y."/>
            <person name="Itoh Y."/>
            <person name="Iwabuchi A."/>
            <person name="Kamiya K."/>
            <person name="Karasawa W."/>
            <person name="Katagiri S."/>
            <person name="Kikuta A."/>
            <person name="Kobayashi N."/>
            <person name="Kono I."/>
            <person name="Machita K."/>
            <person name="Maehara T."/>
            <person name="Mizuno H."/>
            <person name="Mizubayashi T."/>
            <person name="Mukai Y."/>
            <person name="Nagasaki H."/>
            <person name="Nakashima M."/>
            <person name="Nakama Y."/>
            <person name="Nakamichi Y."/>
            <person name="Nakamura M."/>
            <person name="Namiki N."/>
            <person name="Negishi M."/>
            <person name="Ohta I."/>
            <person name="Ono N."/>
            <person name="Saji S."/>
            <person name="Sakai K."/>
            <person name="Shibata M."/>
            <person name="Shimokawa T."/>
            <person name="Shomura A."/>
            <person name="Song J."/>
            <person name="Takazaki Y."/>
            <person name="Terasawa K."/>
            <person name="Tsuji K."/>
            <person name="Waki K."/>
            <person name="Yamagata H."/>
            <person name="Yamane H."/>
            <person name="Yoshiki S."/>
            <person name="Yoshihara R."/>
            <person name="Yukawa K."/>
            <person name="Zhong H."/>
            <person name="Iwama H."/>
            <person name="Endo T."/>
            <person name="Ito H."/>
            <person name="Hahn J.H."/>
            <person name="Kim H.I."/>
            <person name="Eun M.Y."/>
            <person name="Yano M."/>
            <person name="Jiang J."/>
            <person name="Gojobori T."/>
        </authorList>
    </citation>
    <scope>NUCLEOTIDE SEQUENCE [LARGE SCALE GENOMIC DNA]</scope>
</reference>